<dbReference type="SUPFAM" id="SSF52833">
    <property type="entry name" value="Thioredoxin-like"/>
    <property type="match status" value="1"/>
</dbReference>
<dbReference type="Pfam" id="PF07449">
    <property type="entry name" value="HyaE"/>
    <property type="match status" value="1"/>
</dbReference>
<evidence type="ECO:0000313" key="1">
    <source>
        <dbReference type="EMBL" id="ADC89737.1"/>
    </source>
</evidence>
<accession>D3SLV7</accession>
<dbReference type="HOGENOM" id="CLU_2208802_0_0_0"/>
<keyword evidence="2" id="KW-1185">Reference proteome</keyword>
<organism evidence="1 2">
    <name type="scientific">Thermocrinis albus (strain DSM 14484 / JCM 11386 / HI 11/12)</name>
    <dbReference type="NCBI Taxonomy" id="638303"/>
    <lineage>
        <taxon>Bacteria</taxon>
        <taxon>Pseudomonadati</taxon>
        <taxon>Aquificota</taxon>
        <taxon>Aquificia</taxon>
        <taxon>Aquificales</taxon>
        <taxon>Aquificaceae</taxon>
        <taxon>Thermocrinis</taxon>
    </lineage>
</organism>
<proteinExistence type="predicted"/>
<reference evidence="2" key="1">
    <citation type="journal article" date="2010" name="Stand. Genomic Sci.">
        <title>Complete genome sequence of Thermocrinis albus type strain (HI 11/12T).</title>
        <authorList>
            <person name="Wirth R."/>
            <person name="Sikorski J."/>
            <person name="Brambilla E."/>
            <person name="Misra M."/>
            <person name="Lapidus A."/>
            <person name="Copeland A."/>
            <person name="Nolan M."/>
            <person name="Lucas S."/>
            <person name="Chen F."/>
            <person name="Tice H."/>
            <person name="Cheng J.F."/>
            <person name="Han C."/>
            <person name="Detter J.C."/>
            <person name="Tapia R."/>
            <person name="Bruce D."/>
            <person name="Goodwin L."/>
            <person name="Pitluck S."/>
            <person name="Pati A."/>
            <person name="Anderson I."/>
            <person name="Ivanova N."/>
            <person name="Mavromatis K."/>
            <person name="Mikhailova N."/>
            <person name="Chen A."/>
            <person name="Palaniappan K."/>
            <person name="Bilek Y."/>
            <person name="Hader T."/>
            <person name="Land M."/>
            <person name="Hauser L."/>
            <person name="Chang Y.J."/>
            <person name="Jeffries C.D."/>
            <person name="Tindall B.J."/>
            <person name="Rohde M."/>
            <person name="Goker M."/>
            <person name="Bristow J."/>
            <person name="Eisen J.A."/>
            <person name="Markowitz V."/>
            <person name="Hugenholtz P."/>
            <person name="Kyrpides N.C."/>
            <person name="Klenk H.P."/>
        </authorList>
    </citation>
    <scope>NUCLEOTIDE SEQUENCE [LARGE SCALE GENOMIC DNA]</scope>
    <source>
        <strain evidence="2">DSM 14484 / JCM 11386 / HI 11/12</strain>
    </source>
</reference>
<dbReference type="Gene3D" id="3.40.30.10">
    <property type="entry name" value="Glutaredoxin"/>
    <property type="match status" value="1"/>
</dbReference>
<evidence type="ECO:0000313" key="2">
    <source>
        <dbReference type="Proteomes" id="UP000002043"/>
    </source>
</evidence>
<dbReference type="AlphaFoldDB" id="D3SLV7"/>
<name>D3SLV7_THEAH</name>
<dbReference type="OrthoDB" id="15402at2"/>
<dbReference type="InterPro" id="IPR010893">
    <property type="entry name" value="NiFe-hyd_mat_HyaE"/>
</dbReference>
<dbReference type="InterPro" id="IPR036249">
    <property type="entry name" value="Thioredoxin-like_sf"/>
</dbReference>
<dbReference type="EMBL" id="CP001931">
    <property type="protein sequence ID" value="ADC89737.1"/>
    <property type="molecule type" value="Genomic_DNA"/>
</dbReference>
<dbReference type="KEGG" id="tal:Thal_1105"/>
<protein>
    <submittedName>
        <fullName evidence="1">Hydrogenase-1 expression HyaE</fullName>
    </submittedName>
</protein>
<gene>
    <name evidence="1" type="ordered locus">Thal_1105</name>
</gene>
<sequence>MVTITLDELKSLLRQKGDICLFLTSEARKSRIKEIFDVEVVAPELEKVFTNFRFLRINVDGVEKDIENLLSVSSVPALLILKDGEVIKVLVGIKAWNEYIEEFKSCL</sequence>
<dbReference type="STRING" id="638303.Thal_1105"/>
<dbReference type="RefSeq" id="WP_012992143.1">
    <property type="nucleotide sequence ID" value="NC_013894.1"/>
</dbReference>
<dbReference type="Proteomes" id="UP000002043">
    <property type="component" value="Chromosome"/>
</dbReference>